<comment type="caution">
    <text evidence="1">The sequence shown here is derived from an EMBL/GenBank/DDBJ whole genome shotgun (WGS) entry which is preliminary data.</text>
</comment>
<reference evidence="1" key="1">
    <citation type="submission" date="2022-10" db="EMBL/GenBank/DDBJ databases">
        <title>Complete Genome of Trichothecium roseum strain YXFP-22015, a Plant Pathogen Isolated from Citrus.</title>
        <authorList>
            <person name="Wang Y."/>
            <person name="Zhu L."/>
        </authorList>
    </citation>
    <scope>NUCLEOTIDE SEQUENCE</scope>
    <source>
        <strain evidence="1">YXFP-22015</strain>
    </source>
</reference>
<dbReference type="EMBL" id="CM047942">
    <property type="protein sequence ID" value="KAI9901178.1"/>
    <property type="molecule type" value="Genomic_DNA"/>
</dbReference>
<organism evidence="1 2">
    <name type="scientific">Trichothecium roseum</name>
    <dbReference type="NCBI Taxonomy" id="47278"/>
    <lineage>
        <taxon>Eukaryota</taxon>
        <taxon>Fungi</taxon>
        <taxon>Dikarya</taxon>
        <taxon>Ascomycota</taxon>
        <taxon>Pezizomycotina</taxon>
        <taxon>Sordariomycetes</taxon>
        <taxon>Hypocreomycetidae</taxon>
        <taxon>Hypocreales</taxon>
        <taxon>Hypocreales incertae sedis</taxon>
        <taxon>Trichothecium</taxon>
    </lineage>
</organism>
<proteinExistence type="predicted"/>
<accession>A0ACC0V479</accession>
<name>A0ACC0V479_9HYPO</name>
<evidence type="ECO:0000313" key="2">
    <source>
        <dbReference type="Proteomes" id="UP001163324"/>
    </source>
</evidence>
<sequence>MSFLTQTLARRATVIPRAATAVSARHFTTSLAAQKTITESAKDGMKTVDRAVSDKLVDGLDAATAAKEKAQQTADKVANSQTASKAQQLKDEASGKASELQGEAKGKAKEAEGKAKGAAEEVKNKL</sequence>
<keyword evidence="2" id="KW-1185">Reference proteome</keyword>
<dbReference type="Proteomes" id="UP001163324">
    <property type="component" value="Chromosome 3"/>
</dbReference>
<gene>
    <name evidence="1" type="ORF">N3K66_002995</name>
</gene>
<evidence type="ECO:0000313" key="1">
    <source>
        <dbReference type="EMBL" id="KAI9901178.1"/>
    </source>
</evidence>
<protein>
    <submittedName>
        <fullName evidence="1">Uncharacterized protein</fullName>
    </submittedName>
</protein>